<dbReference type="PANTHER" id="PTHR35861">
    <property type="match status" value="1"/>
</dbReference>
<keyword evidence="2" id="KW-1162">Viral penetration into host cytoplasm</keyword>
<evidence type="ECO:0000256" key="3">
    <source>
        <dbReference type="ARBA" id="ARBA00022732"/>
    </source>
</evidence>
<feature type="domain" description="Tail sheath protein subtilisin-like" evidence="8">
    <location>
        <begin position="110"/>
        <end position="275"/>
    </location>
</feature>
<dbReference type="GO" id="GO:0099000">
    <property type="term" value="P:symbiont genome ejection through host cell envelope, contractile tail mechanism"/>
    <property type="evidence" value="ECO:0007669"/>
    <property type="project" value="UniProtKB-KW"/>
</dbReference>
<dbReference type="PANTHER" id="PTHR35861:SF1">
    <property type="entry name" value="PHAGE TAIL SHEATH PROTEIN"/>
    <property type="match status" value="1"/>
</dbReference>
<evidence type="ECO:0000313" key="11">
    <source>
        <dbReference type="Proteomes" id="UP000228741"/>
    </source>
</evidence>
<protein>
    <submittedName>
        <fullName evidence="10">Tail sheath protein FI</fullName>
    </submittedName>
</protein>
<keyword evidence="3" id="KW-1227">Viral tail protein</keyword>
<dbReference type="Proteomes" id="UP000228741">
    <property type="component" value="Segment"/>
</dbReference>
<dbReference type="InterPro" id="IPR035089">
    <property type="entry name" value="Phage_sheath_subtilisin"/>
</dbReference>
<reference evidence="10 11" key="1">
    <citation type="journal article" date="2015" name="BMC Microbiol.">
        <title>Comparative analysis of multiple inducible phages from Mannheimia haemolytica.</title>
        <authorList>
            <person name="Niu Y.D."/>
            <person name="Cook S.R."/>
            <person name="Wang J."/>
            <person name="Klima C.L."/>
            <person name="Hsu Y.H."/>
            <person name="Kropinski A.M."/>
            <person name="Turner D."/>
            <person name="McAllister T.A."/>
        </authorList>
    </citation>
    <scope>NUCLEOTIDE SEQUENCE [LARGE SCALE GENOMIC DNA]</scope>
</reference>
<evidence type="ECO:0000256" key="7">
    <source>
        <dbReference type="ARBA" id="ARBA00023296"/>
    </source>
</evidence>
<dbReference type="EMBL" id="KP137432">
    <property type="protein sequence ID" value="AJA72897.1"/>
    <property type="molecule type" value="Genomic_DNA"/>
</dbReference>
<comment type="similarity">
    <text evidence="1">Belongs to the myoviridae tail sheath protein family.</text>
</comment>
<dbReference type="GO" id="GO:0098027">
    <property type="term" value="C:virus tail, sheath"/>
    <property type="evidence" value="ECO:0007669"/>
    <property type="project" value="UniProtKB-KW"/>
</dbReference>
<keyword evidence="5" id="KW-0946">Virion</keyword>
<evidence type="ECO:0000256" key="2">
    <source>
        <dbReference type="ARBA" id="ARBA00022595"/>
    </source>
</evidence>
<evidence type="ECO:0000259" key="9">
    <source>
        <dbReference type="Pfam" id="PF17482"/>
    </source>
</evidence>
<name>A0A0M3LNK0_9CAUD</name>
<keyword evidence="6" id="KW-1171">Viral genome ejection through host cell envelope</keyword>
<dbReference type="Pfam" id="PF17482">
    <property type="entry name" value="Phage_sheath_1C"/>
    <property type="match status" value="1"/>
</dbReference>
<evidence type="ECO:0000256" key="6">
    <source>
        <dbReference type="ARBA" id="ARBA00023009"/>
    </source>
</evidence>
<feature type="domain" description="Tail sheath protein C-terminal" evidence="9">
    <location>
        <begin position="277"/>
        <end position="378"/>
    </location>
</feature>
<evidence type="ECO:0000313" key="10">
    <source>
        <dbReference type="EMBL" id="AJA72897.1"/>
    </source>
</evidence>
<dbReference type="InterPro" id="IPR020287">
    <property type="entry name" value="Tail_sheath_C"/>
</dbReference>
<sequence>MSILDTYLHGVEVVEVNAGGVTISTAATSVIGVVCTGDQADAETFPLNTPVLITNPLNYLEKAGSTGTLRRTLNSIGSIVKTPTVIVRVAESDDSDTLTANIVGTQENGKFTGIKALLTAQSTVFVKPKLLCVPQHDNQAVATELLSVAKKLNAFAFISDNGATTKEQAYTYRQNFSQREGMMIFGDWKSYNTDKKAYDTDYAVARACALQAYIDKTVGWHKNISNVELDGVTGITKAVEFDINESSTEANYLNEKGITICLNHNGFRYWGSRTLATDTRWAFQQSVRTAQIIKETIGAGLAWAVDMPLTPLRVKTMLEAINNKLRSWASGDDPRILGARVWVAEEITADIIKSGKFVIKYDYHWIPSLESLGLEQRVNDEYVVDLVNTLKAL</sequence>
<organism evidence="10 11">
    <name type="scientific">Mannheimia phage vB_MhM_535AP1</name>
    <dbReference type="NCBI Taxonomy" id="1572740"/>
    <lineage>
        <taxon>Viruses</taxon>
        <taxon>Duplodnaviria</taxon>
        <taxon>Heunggongvirae</taxon>
        <taxon>Uroviricota</taxon>
        <taxon>Caudoviricetes</taxon>
        <taxon>Peduoviridae</taxon>
        <taxon>Baylorvirus</taxon>
        <taxon>Baylorvirus PHL101</taxon>
    </lineage>
</organism>
<evidence type="ECO:0000256" key="5">
    <source>
        <dbReference type="ARBA" id="ARBA00023003"/>
    </source>
</evidence>
<evidence type="ECO:0000259" key="8">
    <source>
        <dbReference type="Pfam" id="PF04984"/>
    </source>
</evidence>
<keyword evidence="7" id="KW-1160">Virus entry into host cell</keyword>
<keyword evidence="5" id="KW-1229">Viral tail sheath protein</keyword>
<dbReference type="InterPro" id="IPR052042">
    <property type="entry name" value="Tail_sheath_structural"/>
</dbReference>
<evidence type="ECO:0000256" key="1">
    <source>
        <dbReference type="ARBA" id="ARBA00008005"/>
    </source>
</evidence>
<dbReference type="Pfam" id="PF04984">
    <property type="entry name" value="Phage_sheath_1"/>
    <property type="match status" value="1"/>
</dbReference>
<keyword evidence="4" id="KW-1242">Viral contractile tail ejection system</keyword>
<accession>A0A0M3LNK0</accession>
<proteinExistence type="inferred from homology"/>
<evidence type="ECO:0000256" key="4">
    <source>
        <dbReference type="ARBA" id="ARBA00022766"/>
    </source>
</evidence>
<gene>
    <name evidence="10" type="ORF">535AP1_24</name>
</gene>